<dbReference type="InterPro" id="IPR048381">
    <property type="entry name" value="GDH_C"/>
</dbReference>
<dbReference type="AlphaFoldDB" id="A0AAW4KVL2"/>
<protein>
    <submittedName>
        <fullName evidence="2">NAD-glutamate dehydrogenase</fullName>
    </submittedName>
</protein>
<dbReference type="Proteomes" id="UP001196338">
    <property type="component" value="Unassembled WGS sequence"/>
</dbReference>
<dbReference type="Pfam" id="PF21074">
    <property type="entry name" value="GDH_C"/>
    <property type="match status" value="1"/>
</dbReference>
<dbReference type="GO" id="GO:0004069">
    <property type="term" value="F:L-aspartate:2-oxoglutarate aminotransferase activity"/>
    <property type="evidence" value="ECO:0007669"/>
    <property type="project" value="InterPro"/>
</dbReference>
<evidence type="ECO:0000259" key="1">
    <source>
        <dbReference type="Pfam" id="PF21074"/>
    </source>
</evidence>
<name>A0AAW4KVL2_VIBCL</name>
<dbReference type="PANTHER" id="PTHR43403">
    <property type="entry name" value="NAD-SPECIFIC GLUTAMATE DEHYDROGENASE"/>
    <property type="match status" value="1"/>
</dbReference>
<evidence type="ECO:0000313" key="2">
    <source>
        <dbReference type="EMBL" id="MBS7673275.1"/>
    </source>
</evidence>
<organism evidence="2 3">
    <name type="scientific">Vibrio cholerae</name>
    <dbReference type="NCBI Taxonomy" id="666"/>
    <lineage>
        <taxon>Bacteria</taxon>
        <taxon>Pseudomonadati</taxon>
        <taxon>Pseudomonadota</taxon>
        <taxon>Gammaproteobacteria</taxon>
        <taxon>Vibrionales</taxon>
        <taxon>Vibrionaceae</taxon>
        <taxon>Vibrio</taxon>
    </lineage>
</organism>
<gene>
    <name evidence="2" type="ORF">KIN13_07520</name>
</gene>
<feature type="domain" description="NAD-specific glutamate dehydrogenase C-terminal" evidence="1">
    <location>
        <begin position="69"/>
        <end position="93"/>
    </location>
</feature>
<feature type="non-terminal residue" evidence="2">
    <location>
        <position position="93"/>
    </location>
</feature>
<dbReference type="InterPro" id="IPR007780">
    <property type="entry name" value="NAD_Glu_DH_bac"/>
</dbReference>
<dbReference type="RefSeq" id="WP_213420937.1">
    <property type="nucleotide sequence ID" value="NZ_JAHBND010000383.1"/>
</dbReference>
<evidence type="ECO:0000313" key="3">
    <source>
        <dbReference type="Proteomes" id="UP001196338"/>
    </source>
</evidence>
<dbReference type="EMBL" id="JAHBND010000383">
    <property type="protein sequence ID" value="MBS7673275.1"/>
    <property type="molecule type" value="Genomic_DNA"/>
</dbReference>
<dbReference type="GO" id="GO:0006538">
    <property type="term" value="P:L-glutamate catabolic process"/>
    <property type="evidence" value="ECO:0007669"/>
    <property type="project" value="InterPro"/>
</dbReference>
<dbReference type="GO" id="GO:0004352">
    <property type="term" value="F:glutamate dehydrogenase (NAD+) activity"/>
    <property type="evidence" value="ECO:0007669"/>
    <property type="project" value="InterPro"/>
</dbReference>
<sequence>ASMTDEVGNLVLGNNYKQTQALSLAARKAYERAAEYKRLMSDLEGRGKLDRAIEYLPTEEQLTERASSGKGLTRPELSVLISYSKIDLKEALL</sequence>
<feature type="non-terminal residue" evidence="2">
    <location>
        <position position="1"/>
    </location>
</feature>
<reference evidence="2" key="1">
    <citation type="submission" date="2021-05" db="EMBL/GenBank/DDBJ databases">
        <authorList>
            <person name="Stine C."/>
        </authorList>
    </citation>
    <scope>NUCLEOTIDE SEQUENCE</scope>
    <source>
        <strain evidence="2">TDS0091212</strain>
    </source>
</reference>
<accession>A0AAW4KVL2</accession>
<dbReference type="PANTHER" id="PTHR43403:SF1">
    <property type="entry name" value="NAD-SPECIFIC GLUTAMATE DEHYDROGENASE"/>
    <property type="match status" value="1"/>
</dbReference>
<proteinExistence type="predicted"/>
<reference evidence="2" key="2">
    <citation type="submission" date="2023-08" db="EMBL/GenBank/DDBJ databases">
        <title>Vibrio cholerae Outbreaks in Tanzania Exemplify Founder Flush: Simultaneous Increases in Population Size and Genetic Diversity.</title>
        <authorList>
            <person name="Debes A.K."/>
            <person name="Mohammed A."/>
            <person name="Maseke I."/>
            <person name="Almeida M."/>
            <person name="Li S."/>
            <person name="Matimba H."/>
            <person name="Joachim A."/>
            <person name="Mizinduko M."/>
            <person name="Nyanga S."/>
            <person name="Kelly M."/>
            <person name="Kachwamba Y."/>
            <person name="Schaffer A.M."/>
            <person name="Nyanga A.S."/>
            <person name="Mghamba J."/>
            <person name="Mosha F.S."/>
            <person name="Sack D.A."/>
            <person name="Stine O.C."/>
        </authorList>
    </citation>
    <scope>NUCLEOTIDE SEQUENCE</scope>
    <source>
        <strain evidence="2">TDS0091212</strain>
    </source>
</reference>
<comment type="caution">
    <text evidence="2">The sequence shown here is derived from an EMBL/GenBank/DDBJ whole genome shotgun (WGS) entry which is preliminary data.</text>
</comment>